<feature type="repeat" description="TNFR-Cys" evidence="1">
    <location>
        <begin position="66"/>
        <end position="107"/>
    </location>
</feature>
<dbReference type="SMART" id="SM00208">
    <property type="entry name" value="TNFR"/>
    <property type="match status" value="1"/>
</dbReference>
<reference evidence="5" key="2">
    <citation type="submission" date="2023-04" db="EMBL/GenBank/DDBJ databases">
        <authorList>
            <person name="Bu L."/>
            <person name="Lu L."/>
            <person name="Laidemitt M.R."/>
            <person name="Zhang S.M."/>
            <person name="Mutuku M."/>
            <person name="Mkoji G."/>
            <person name="Steinauer M."/>
            <person name="Loker E.S."/>
        </authorList>
    </citation>
    <scope>NUCLEOTIDE SEQUENCE</scope>
    <source>
        <strain evidence="5">KasaAsao</strain>
        <tissue evidence="5">Whole Snail</tissue>
    </source>
</reference>
<comment type="caution">
    <text evidence="1">Lacks conserved residue(s) required for the propagation of feature annotation.</text>
</comment>
<evidence type="ECO:0000259" key="4">
    <source>
        <dbReference type="PROSITE" id="PS50050"/>
    </source>
</evidence>
<sequence length="254" mass="27539">MNTLPIVLACSLVVPAYQQVLPDLNCPKGSFRDNRTNSFQICTPAPEDINSIQVYACNTTHDAKYICKEGFFNADGAGQLVCQRCRSCEDLGLSVAKNCSAEQDAVCCSDEIVSEASSETAPTTAASSQNSTTFQNRTSSVDTIVTDKQTTNTAVTGLTCGRNTRLDTETNSCKQCDLCSYVDHDLHSQQTCDPCSEGTNYSNLVYCPKKCFIEEPSVAKVVISILLGTLSPFLCIPIAILIIPLINKSYKCHQ</sequence>
<dbReference type="Gene3D" id="2.10.50.10">
    <property type="entry name" value="Tumor Necrosis Factor Receptor, subunit A, domain 2"/>
    <property type="match status" value="1"/>
</dbReference>
<name>A0AAD8FIN6_BIOPF</name>
<feature type="chain" id="PRO_5041970898" evidence="3">
    <location>
        <begin position="19"/>
        <end position="254"/>
    </location>
</feature>
<keyword evidence="2" id="KW-0812">Transmembrane</keyword>
<proteinExistence type="predicted"/>
<evidence type="ECO:0000256" key="3">
    <source>
        <dbReference type="SAM" id="SignalP"/>
    </source>
</evidence>
<accession>A0AAD8FIN6</accession>
<dbReference type="PROSITE" id="PS00652">
    <property type="entry name" value="TNFR_NGFR_1"/>
    <property type="match status" value="1"/>
</dbReference>
<evidence type="ECO:0000313" key="6">
    <source>
        <dbReference type="Proteomes" id="UP001233172"/>
    </source>
</evidence>
<keyword evidence="5" id="KW-0675">Receptor</keyword>
<dbReference type="Proteomes" id="UP001233172">
    <property type="component" value="Unassembled WGS sequence"/>
</dbReference>
<keyword evidence="6" id="KW-1185">Reference proteome</keyword>
<dbReference type="EMBL" id="JASAOG010000014">
    <property type="protein sequence ID" value="KAK0065343.1"/>
    <property type="molecule type" value="Genomic_DNA"/>
</dbReference>
<gene>
    <name evidence="5" type="ORF">Bpfe_005369</name>
</gene>
<dbReference type="InterPro" id="IPR001368">
    <property type="entry name" value="TNFR/NGFR_Cys_rich_reg"/>
</dbReference>
<evidence type="ECO:0000313" key="5">
    <source>
        <dbReference type="EMBL" id="KAK0065343.1"/>
    </source>
</evidence>
<protein>
    <submittedName>
        <fullName evidence="5">Tumor necrosis factor receptor superfamily member 10C</fullName>
    </submittedName>
</protein>
<feature type="transmembrane region" description="Helical" evidence="2">
    <location>
        <begin position="221"/>
        <end position="246"/>
    </location>
</feature>
<dbReference type="PROSITE" id="PS50050">
    <property type="entry name" value="TNFR_NGFR_2"/>
    <property type="match status" value="1"/>
</dbReference>
<organism evidence="5 6">
    <name type="scientific">Biomphalaria pfeifferi</name>
    <name type="common">Bloodfluke planorb</name>
    <name type="synonym">Freshwater snail</name>
    <dbReference type="NCBI Taxonomy" id="112525"/>
    <lineage>
        <taxon>Eukaryota</taxon>
        <taxon>Metazoa</taxon>
        <taxon>Spiralia</taxon>
        <taxon>Lophotrochozoa</taxon>
        <taxon>Mollusca</taxon>
        <taxon>Gastropoda</taxon>
        <taxon>Heterobranchia</taxon>
        <taxon>Euthyneura</taxon>
        <taxon>Panpulmonata</taxon>
        <taxon>Hygrophila</taxon>
        <taxon>Lymnaeoidea</taxon>
        <taxon>Planorbidae</taxon>
        <taxon>Biomphalaria</taxon>
    </lineage>
</organism>
<evidence type="ECO:0000256" key="1">
    <source>
        <dbReference type="PROSITE-ProRule" id="PRU00206"/>
    </source>
</evidence>
<dbReference type="Pfam" id="PF00020">
    <property type="entry name" value="TNFR_c6"/>
    <property type="match status" value="1"/>
</dbReference>
<comment type="caution">
    <text evidence="5">The sequence shown here is derived from an EMBL/GenBank/DDBJ whole genome shotgun (WGS) entry which is preliminary data.</text>
</comment>
<feature type="signal peptide" evidence="3">
    <location>
        <begin position="1"/>
        <end position="18"/>
    </location>
</feature>
<feature type="disulfide bond" evidence="1">
    <location>
        <begin position="67"/>
        <end position="82"/>
    </location>
</feature>
<feature type="domain" description="TNFR-Cys" evidence="4">
    <location>
        <begin position="66"/>
        <end position="107"/>
    </location>
</feature>
<keyword evidence="2" id="KW-1133">Transmembrane helix</keyword>
<evidence type="ECO:0000256" key="2">
    <source>
        <dbReference type="SAM" id="Phobius"/>
    </source>
</evidence>
<reference evidence="5" key="1">
    <citation type="journal article" date="2023" name="PLoS Negl. Trop. Dis.">
        <title>A genome sequence for Biomphalaria pfeifferi, the major vector snail for the human-infecting parasite Schistosoma mansoni.</title>
        <authorList>
            <person name="Bu L."/>
            <person name="Lu L."/>
            <person name="Laidemitt M.R."/>
            <person name="Zhang S.M."/>
            <person name="Mutuku M."/>
            <person name="Mkoji G."/>
            <person name="Steinauer M."/>
            <person name="Loker E.S."/>
        </authorList>
    </citation>
    <scope>NUCLEOTIDE SEQUENCE</scope>
    <source>
        <strain evidence="5">KasaAsao</strain>
    </source>
</reference>
<dbReference type="AlphaFoldDB" id="A0AAD8FIN6"/>
<keyword evidence="3" id="KW-0732">Signal</keyword>
<keyword evidence="2" id="KW-0472">Membrane</keyword>
<keyword evidence="1" id="KW-1015">Disulfide bond</keyword>